<feature type="chain" id="PRO_5001446917" description="DUF3015 domain-containing protein" evidence="1">
    <location>
        <begin position="21"/>
        <end position="156"/>
    </location>
</feature>
<dbReference type="InterPro" id="IPR021383">
    <property type="entry name" value="DUF3015"/>
</dbReference>
<dbReference type="Pfam" id="PF11220">
    <property type="entry name" value="DUF3015"/>
    <property type="match status" value="1"/>
</dbReference>
<organism evidence="2 3">
    <name type="scientific">Acinetobacter baumannii (strain 1295743)</name>
    <dbReference type="NCBI Taxonomy" id="1310613"/>
    <lineage>
        <taxon>Bacteria</taxon>
        <taxon>Pseudomonadati</taxon>
        <taxon>Pseudomonadota</taxon>
        <taxon>Gammaproteobacteria</taxon>
        <taxon>Moraxellales</taxon>
        <taxon>Moraxellaceae</taxon>
        <taxon>Acinetobacter</taxon>
        <taxon>Acinetobacter calcoaceticus/baumannii complex</taxon>
    </lineage>
</organism>
<reference evidence="2 3" key="1">
    <citation type="submission" date="2014-02" db="EMBL/GenBank/DDBJ databases">
        <title>Comparative genomics and transcriptomics to identify genetic mechanisms underlying the emergence of carbapenem resistant Acinetobacter baumannii (CRAb).</title>
        <authorList>
            <person name="Harris A.D."/>
            <person name="Johnson K.J."/>
            <person name="George J."/>
            <person name="Shefchek K."/>
            <person name="Daugherty S.C."/>
            <person name="Parankush S."/>
            <person name="Sadzewicz L."/>
            <person name="Tallon L."/>
            <person name="Sengamalay N."/>
            <person name="Hazen T.H."/>
            <person name="Rasko D.A."/>
        </authorList>
    </citation>
    <scope>NUCLEOTIDE SEQUENCE [LARGE SCALE GENOMIC DNA]</scope>
    <source>
        <strain evidence="2 3">1295743</strain>
    </source>
</reference>
<comment type="caution">
    <text evidence="2">The sequence shown here is derived from an EMBL/GenBank/DDBJ whole genome shotgun (WGS) entry which is preliminary data.</text>
</comment>
<gene>
    <name evidence="2" type="ORF">J512_0589</name>
</gene>
<dbReference type="RefSeq" id="WP_000914200.1">
    <property type="nucleotide sequence ID" value="NZ_JEWH01000004.1"/>
</dbReference>
<name>A0A009ITP4_ACIB9</name>
<sequence length="156" mass="16439">MLKKLALAALLAAGSSVAMADNDVGCGVGTQVWAGQKGVVPKILAATTNGIFTNQLLGITFGTLGCRQGGTVTAQVVTFTNENAEALARDMAVGQGESLNVLAELMQIKPQDKDRFFKVSKANFGEIYSTNNQNTLQVLASLQNVMAKDEVLKAYV</sequence>
<protein>
    <recommendedName>
        <fullName evidence="4">DUF3015 domain-containing protein</fullName>
    </recommendedName>
</protein>
<dbReference type="GeneID" id="92797168"/>
<dbReference type="PATRIC" id="fig|1310613.3.peg.563"/>
<feature type="signal peptide" evidence="1">
    <location>
        <begin position="1"/>
        <end position="20"/>
    </location>
</feature>
<dbReference type="Proteomes" id="UP000020595">
    <property type="component" value="Unassembled WGS sequence"/>
</dbReference>
<evidence type="ECO:0000313" key="2">
    <source>
        <dbReference type="EMBL" id="EXB07203.1"/>
    </source>
</evidence>
<dbReference type="EMBL" id="JEWH01000004">
    <property type="protein sequence ID" value="EXB07203.1"/>
    <property type="molecule type" value="Genomic_DNA"/>
</dbReference>
<dbReference type="AlphaFoldDB" id="A0A009ITP4"/>
<accession>A0A009ITP4</accession>
<evidence type="ECO:0008006" key="4">
    <source>
        <dbReference type="Google" id="ProtNLM"/>
    </source>
</evidence>
<evidence type="ECO:0000313" key="3">
    <source>
        <dbReference type="Proteomes" id="UP000020595"/>
    </source>
</evidence>
<proteinExistence type="predicted"/>
<evidence type="ECO:0000256" key="1">
    <source>
        <dbReference type="SAM" id="SignalP"/>
    </source>
</evidence>
<keyword evidence="1" id="KW-0732">Signal</keyword>